<dbReference type="Proteomes" id="UP001151760">
    <property type="component" value="Unassembled WGS sequence"/>
</dbReference>
<gene>
    <name evidence="2" type="ORF">Tco_1044012</name>
</gene>
<reference evidence="2" key="2">
    <citation type="submission" date="2022-01" db="EMBL/GenBank/DDBJ databases">
        <authorList>
            <person name="Yamashiro T."/>
            <person name="Shiraishi A."/>
            <person name="Satake H."/>
            <person name="Nakayama K."/>
        </authorList>
    </citation>
    <scope>NUCLEOTIDE SEQUENCE</scope>
</reference>
<feature type="transmembrane region" description="Helical" evidence="1">
    <location>
        <begin position="12"/>
        <end position="30"/>
    </location>
</feature>
<proteinExistence type="predicted"/>
<comment type="caution">
    <text evidence="2">The sequence shown here is derived from an EMBL/GenBank/DDBJ whole genome shotgun (WGS) entry which is preliminary data.</text>
</comment>
<evidence type="ECO:0000256" key="1">
    <source>
        <dbReference type="SAM" id="Phobius"/>
    </source>
</evidence>
<keyword evidence="1" id="KW-0812">Transmembrane</keyword>
<sequence>MFNIQTEKHHDSFIQITMVIFYYSYAFSLLRPKGTMVPIDALNIGLGGVLKVTCCFLGKGVGTALLTLLCGGMYLGLMAYIPGAMDPTFNILLMYDLSLQVSSDESSSSLEADPLKHVNSNIALDAVELRIITNPLGLKTFLYSLKTNL</sequence>
<keyword evidence="1" id="KW-0472">Membrane</keyword>
<keyword evidence="1" id="KW-1133">Transmembrane helix</keyword>
<evidence type="ECO:0000313" key="3">
    <source>
        <dbReference type="Proteomes" id="UP001151760"/>
    </source>
</evidence>
<accession>A0ABQ5GQX7</accession>
<evidence type="ECO:0000313" key="2">
    <source>
        <dbReference type="EMBL" id="GJT77287.1"/>
    </source>
</evidence>
<keyword evidence="3" id="KW-1185">Reference proteome</keyword>
<reference evidence="2" key="1">
    <citation type="journal article" date="2022" name="Int. J. Mol. Sci.">
        <title>Draft Genome of Tanacetum Coccineum: Genomic Comparison of Closely Related Tanacetum-Family Plants.</title>
        <authorList>
            <person name="Yamashiro T."/>
            <person name="Shiraishi A."/>
            <person name="Nakayama K."/>
            <person name="Satake H."/>
        </authorList>
    </citation>
    <scope>NUCLEOTIDE SEQUENCE</scope>
</reference>
<protein>
    <submittedName>
        <fullName evidence="2">Uncharacterized protein</fullName>
    </submittedName>
</protein>
<dbReference type="EMBL" id="BQNB010018699">
    <property type="protein sequence ID" value="GJT77287.1"/>
    <property type="molecule type" value="Genomic_DNA"/>
</dbReference>
<organism evidence="2 3">
    <name type="scientific">Tanacetum coccineum</name>
    <dbReference type="NCBI Taxonomy" id="301880"/>
    <lineage>
        <taxon>Eukaryota</taxon>
        <taxon>Viridiplantae</taxon>
        <taxon>Streptophyta</taxon>
        <taxon>Embryophyta</taxon>
        <taxon>Tracheophyta</taxon>
        <taxon>Spermatophyta</taxon>
        <taxon>Magnoliopsida</taxon>
        <taxon>eudicotyledons</taxon>
        <taxon>Gunneridae</taxon>
        <taxon>Pentapetalae</taxon>
        <taxon>asterids</taxon>
        <taxon>campanulids</taxon>
        <taxon>Asterales</taxon>
        <taxon>Asteraceae</taxon>
        <taxon>Asteroideae</taxon>
        <taxon>Anthemideae</taxon>
        <taxon>Anthemidinae</taxon>
        <taxon>Tanacetum</taxon>
    </lineage>
</organism>
<name>A0ABQ5GQX7_9ASTR</name>
<feature type="transmembrane region" description="Helical" evidence="1">
    <location>
        <begin position="64"/>
        <end position="85"/>
    </location>
</feature>